<dbReference type="OrthoDB" id="2972529at2"/>
<protein>
    <submittedName>
        <fullName evidence="1">Recombinase XerD</fullName>
    </submittedName>
</protein>
<dbReference type="GeneID" id="93702268"/>
<gene>
    <name evidence="1" type="ORF">BEH_05150</name>
</gene>
<dbReference type="Proteomes" id="UP000036202">
    <property type="component" value="Chromosome"/>
</dbReference>
<proteinExistence type="predicted"/>
<dbReference type="AlphaFoldDB" id="A0A0H4KD57"/>
<dbReference type="RefSeq" id="WP_019392978.1">
    <property type="nucleotide sequence ID" value="NZ_ALIM01000023.1"/>
</dbReference>
<dbReference type="eggNOG" id="ENOG5030H10">
    <property type="taxonomic scope" value="Bacteria"/>
</dbReference>
<reference evidence="1 2" key="1">
    <citation type="journal article" date="2015" name="PLoS ONE">
        <title>Genome Sequence of Bacillus endophyticus and Analysis of Its Companion Mechanism in the Ketogulonigenium vulgare-Bacillus Strain Consortium.</title>
        <authorList>
            <person name="Jia N."/>
            <person name="Du J."/>
            <person name="Ding M.Z."/>
            <person name="Gao F."/>
            <person name="Yuan Y.J."/>
        </authorList>
    </citation>
    <scope>NUCLEOTIDE SEQUENCE [LARGE SCALE GENOMIC DNA]</scope>
    <source>
        <strain evidence="1 2">Hbe603</strain>
    </source>
</reference>
<dbReference type="Pfam" id="PF14156">
    <property type="entry name" value="AbbA_antirepres"/>
    <property type="match status" value="1"/>
</dbReference>
<sequence>MKATASLAKEEEQLLLHILFEQGYALEVVSSHLVDIEHGLKTVETKQYQEIASLYSRLRELS</sequence>
<evidence type="ECO:0000313" key="2">
    <source>
        <dbReference type="Proteomes" id="UP000036202"/>
    </source>
</evidence>
<name>A0A0H4KD57_9BACI</name>
<reference evidence="2" key="2">
    <citation type="submission" date="2015-06" db="EMBL/GenBank/DDBJ databases">
        <title>Genome Sequence of Bacillus endophyticus and Analysis of its Companion Mechanism in the Ketogulonigenium vulgare-Bacillus strain Consortium.</title>
        <authorList>
            <person name="Jia N."/>
            <person name="Du J."/>
            <person name="Ding M.-Z."/>
            <person name="Gao F."/>
            <person name="Yuan Y.-J."/>
        </authorList>
    </citation>
    <scope>NUCLEOTIDE SEQUENCE [LARGE SCALE GENOMIC DNA]</scope>
    <source>
        <strain evidence="2">Hbe603</strain>
    </source>
</reference>
<dbReference type="InterPro" id="IPR025446">
    <property type="entry name" value="Antirep_AbbA"/>
</dbReference>
<dbReference type="KEGG" id="beo:BEH_05150"/>
<accession>A0A1X7EZX8</accession>
<dbReference type="PATRIC" id="fig|135735.6.peg.1009"/>
<accession>A0A0H4KD57</accession>
<organism evidence="1 2">
    <name type="scientific">Priestia filamentosa</name>
    <dbReference type="NCBI Taxonomy" id="1402861"/>
    <lineage>
        <taxon>Bacteria</taxon>
        <taxon>Bacillati</taxon>
        <taxon>Bacillota</taxon>
        <taxon>Bacilli</taxon>
        <taxon>Bacillales</taxon>
        <taxon>Bacillaceae</taxon>
        <taxon>Priestia</taxon>
    </lineage>
</organism>
<dbReference type="Gene3D" id="1.10.287.3030">
    <property type="match status" value="1"/>
</dbReference>
<evidence type="ECO:0000313" key="1">
    <source>
        <dbReference type="EMBL" id="AKO91540.1"/>
    </source>
</evidence>
<dbReference type="EMBL" id="CP011974">
    <property type="protein sequence ID" value="AKO91540.1"/>
    <property type="molecule type" value="Genomic_DNA"/>
</dbReference>
<keyword evidence="2" id="KW-1185">Reference proteome</keyword>